<proteinExistence type="inferred from homology"/>
<dbReference type="SUPFAM" id="SSF56112">
    <property type="entry name" value="Protein kinase-like (PK-like)"/>
    <property type="match status" value="1"/>
</dbReference>
<gene>
    <name evidence="12" type="ORF">FWK35_00015885</name>
</gene>
<evidence type="ECO:0000256" key="10">
    <source>
        <dbReference type="RuleBase" id="RU000304"/>
    </source>
</evidence>
<keyword evidence="6 9" id="KW-0067">ATP-binding</keyword>
<dbReference type="EMBL" id="VUJU01001456">
    <property type="protein sequence ID" value="KAF0765203.1"/>
    <property type="molecule type" value="Genomic_DNA"/>
</dbReference>
<evidence type="ECO:0000313" key="13">
    <source>
        <dbReference type="Proteomes" id="UP000478052"/>
    </source>
</evidence>
<evidence type="ECO:0000256" key="4">
    <source>
        <dbReference type="ARBA" id="ARBA00022741"/>
    </source>
</evidence>
<keyword evidence="13" id="KW-1185">Reference proteome</keyword>
<keyword evidence="3" id="KW-0808">Transferase</keyword>
<comment type="catalytic activity">
    <reaction evidence="8">
        <text>L-seryl-[protein] + ATP = O-phospho-L-seryl-[protein] + ADP + H(+)</text>
        <dbReference type="Rhea" id="RHEA:17989"/>
        <dbReference type="Rhea" id="RHEA-COMP:9863"/>
        <dbReference type="Rhea" id="RHEA-COMP:11604"/>
        <dbReference type="ChEBI" id="CHEBI:15378"/>
        <dbReference type="ChEBI" id="CHEBI:29999"/>
        <dbReference type="ChEBI" id="CHEBI:30616"/>
        <dbReference type="ChEBI" id="CHEBI:83421"/>
        <dbReference type="ChEBI" id="CHEBI:456216"/>
        <dbReference type="EC" id="2.7.11.1"/>
    </reaction>
</comment>
<dbReference type="InterPro" id="IPR052239">
    <property type="entry name" value="Ser/Thr-specific_kinases"/>
</dbReference>
<comment type="similarity">
    <text evidence="10">Belongs to the protein kinase superfamily.</text>
</comment>
<comment type="caution">
    <text evidence="12">The sequence shown here is derived from an EMBL/GenBank/DDBJ whole genome shotgun (WGS) entry which is preliminary data.</text>
</comment>
<feature type="domain" description="Protein kinase" evidence="11">
    <location>
        <begin position="17"/>
        <end position="298"/>
    </location>
</feature>
<organism evidence="12 13">
    <name type="scientific">Aphis craccivora</name>
    <name type="common">Cowpea aphid</name>
    <dbReference type="NCBI Taxonomy" id="307492"/>
    <lineage>
        <taxon>Eukaryota</taxon>
        <taxon>Metazoa</taxon>
        <taxon>Ecdysozoa</taxon>
        <taxon>Arthropoda</taxon>
        <taxon>Hexapoda</taxon>
        <taxon>Insecta</taxon>
        <taxon>Pterygota</taxon>
        <taxon>Neoptera</taxon>
        <taxon>Paraneoptera</taxon>
        <taxon>Hemiptera</taxon>
        <taxon>Sternorrhyncha</taxon>
        <taxon>Aphidomorpha</taxon>
        <taxon>Aphidoidea</taxon>
        <taxon>Aphididae</taxon>
        <taxon>Aphidini</taxon>
        <taxon>Aphis</taxon>
        <taxon>Aphis</taxon>
    </lineage>
</organism>
<dbReference type="PANTHER" id="PTHR45998:SF2">
    <property type="entry name" value="SERINE_THREONINE-PROTEIN KINASE 16"/>
    <property type="match status" value="1"/>
</dbReference>
<evidence type="ECO:0000259" key="11">
    <source>
        <dbReference type="PROSITE" id="PS50011"/>
    </source>
</evidence>
<dbReference type="Gene3D" id="1.10.510.10">
    <property type="entry name" value="Transferase(Phosphotransferase) domain 1"/>
    <property type="match status" value="1"/>
</dbReference>
<dbReference type="OrthoDB" id="248923at2759"/>
<dbReference type="GO" id="GO:0004674">
    <property type="term" value="F:protein serine/threonine kinase activity"/>
    <property type="evidence" value="ECO:0007669"/>
    <property type="project" value="UniProtKB-KW"/>
</dbReference>
<dbReference type="PROSITE" id="PS50011">
    <property type="entry name" value="PROTEIN_KINASE_DOM"/>
    <property type="match status" value="1"/>
</dbReference>
<evidence type="ECO:0000256" key="7">
    <source>
        <dbReference type="ARBA" id="ARBA00047899"/>
    </source>
</evidence>
<dbReference type="InterPro" id="IPR011009">
    <property type="entry name" value="Kinase-like_dom_sf"/>
</dbReference>
<dbReference type="PROSITE" id="PS00107">
    <property type="entry name" value="PROTEIN_KINASE_ATP"/>
    <property type="match status" value="1"/>
</dbReference>
<evidence type="ECO:0000256" key="6">
    <source>
        <dbReference type="ARBA" id="ARBA00022840"/>
    </source>
</evidence>
<evidence type="ECO:0000256" key="2">
    <source>
        <dbReference type="ARBA" id="ARBA00022527"/>
    </source>
</evidence>
<evidence type="ECO:0000256" key="1">
    <source>
        <dbReference type="ARBA" id="ARBA00012513"/>
    </source>
</evidence>
<evidence type="ECO:0000256" key="3">
    <source>
        <dbReference type="ARBA" id="ARBA00022679"/>
    </source>
</evidence>
<dbReference type="Pfam" id="PF00069">
    <property type="entry name" value="Pkinase"/>
    <property type="match status" value="1"/>
</dbReference>
<dbReference type="PANTHER" id="PTHR45998">
    <property type="entry name" value="SERINE/THREONINE-PROTEIN KINASE 16"/>
    <property type="match status" value="1"/>
</dbReference>
<evidence type="ECO:0000313" key="12">
    <source>
        <dbReference type="EMBL" id="KAF0765203.1"/>
    </source>
</evidence>
<dbReference type="Proteomes" id="UP000478052">
    <property type="component" value="Unassembled WGS sequence"/>
</dbReference>
<accession>A0A6G0Z4L2</accession>
<evidence type="ECO:0000256" key="9">
    <source>
        <dbReference type="PROSITE-ProRule" id="PRU10141"/>
    </source>
</evidence>
<dbReference type="GO" id="GO:0005524">
    <property type="term" value="F:ATP binding"/>
    <property type="evidence" value="ECO:0007669"/>
    <property type="project" value="UniProtKB-UniRule"/>
</dbReference>
<keyword evidence="5 12" id="KW-0418">Kinase</keyword>
<evidence type="ECO:0000256" key="8">
    <source>
        <dbReference type="ARBA" id="ARBA00048679"/>
    </source>
</evidence>
<sequence length="315" mass="36168">MGCACEKQHVTIQDNKYYVLDQIGQGGFSSVYLVKNIDNMKFVLKCILCHDQKDLENAWNEAKIHQLLQNSGNKYILNLIGCGMIEKSLEFSKTPTDTFLMLLPYYKNGSLHDYLIKPHYHMDLKYVLKNFRLICLSVKTFHDLSYSHRDIKPANILFNDNNEPVIIDLGSAAPAKITVTSKKEAQELLDEVSERCSMTYRAPELFNIDINSVIDERIDIWSLGCLLYAMLYKKSPFDLVYERGDSVALAVISGKIYFPPNSNESVNSLIKKMLTVDHFNRPFIDDILESVKVIDEIFDQDINEHNILYSNNCIV</sequence>
<dbReference type="InterPro" id="IPR017441">
    <property type="entry name" value="Protein_kinase_ATP_BS"/>
</dbReference>
<dbReference type="InterPro" id="IPR000719">
    <property type="entry name" value="Prot_kinase_dom"/>
</dbReference>
<keyword evidence="4 9" id="KW-0547">Nucleotide-binding</keyword>
<reference evidence="12 13" key="1">
    <citation type="submission" date="2019-08" db="EMBL/GenBank/DDBJ databases">
        <title>Whole genome of Aphis craccivora.</title>
        <authorList>
            <person name="Voronova N.V."/>
            <person name="Shulinski R.S."/>
            <person name="Bandarenka Y.V."/>
            <person name="Zhorov D.G."/>
            <person name="Warner D."/>
        </authorList>
    </citation>
    <scope>NUCLEOTIDE SEQUENCE [LARGE SCALE GENOMIC DNA]</scope>
    <source>
        <strain evidence="12">180601</strain>
        <tissue evidence="12">Whole Body</tissue>
    </source>
</reference>
<name>A0A6G0Z4L2_APHCR</name>
<keyword evidence="2 10" id="KW-0723">Serine/threonine-protein kinase</keyword>
<comment type="catalytic activity">
    <reaction evidence="7">
        <text>L-threonyl-[protein] + ATP = O-phospho-L-threonyl-[protein] + ADP + H(+)</text>
        <dbReference type="Rhea" id="RHEA:46608"/>
        <dbReference type="Rhea" id="RHEA-COMP:11060"/>
        <dbReference type="Rhea" id="RHEA-COMP:11605"/>
        <dbReference type="ChEBI" id="CHEBI:15378"/>
        <dbReference type="ChEBI" id="CHEBI:30013"/>
        <dbReference type="ChEBI" id="CHEBI:30616"/>
        <dbReference type="ChEBI" id="CHEBI:61977"/>
        <dbReference type="ChEBI" id="CHEBI:456216"/>
        <dbReference type="EC" id="2.7.11.1"/>
    </reaction>
</comment>
<dbReference type="SMART" id="SM00220">
    <property type="entry name" value="S_TKc"/>
    <property type="match status" value="1"/>
</dbReference>
<protein>
    <recommendedName>
        <fullName evidence="1">non-specific serine/threonine protein kinase</fullName>
        <ecNumber evidence="1">2.7.11.1</ecNumber>
    </recommendedName>
</protein>
<dbReference type="PROSITE" id="PS00108">
    <property type="entry name" value="PROTEIN_KINASE_ST"/>
    <property type="match status" value="1"/>
</dbReference>
<dbReference type="EC" id="2.7.11.1" evidence="1"/>
<dbReference type="GO" id="GO:0005794">
    <property type="term" value="C:Golgi apparatus"/>
    <property type="evidence" value="ECO:0007669"/>
    <property type="project" value="TreeGrafter"/>
</dbReference>
<feature type="binding site" evidence="9">
    <location>
        <position position="45"/>
    </location>
    <ligand>
        <name>ATP</name>
        <dbReference type="ChEBI" id="CHEBI:30616"/>
    </ligand>
</feature>
<dbReference type="InterPro" id="IPR008271">
    <property type="entry name" value="Ser/Thr_kinase_AS"/>
</dbReference>
<evidence type="ECO:0000256" key="5">
    <source>
        <dbReference type="ARBA" id="ARBA00022777"/>
    </source>
</evidence>
<dbReference type="AlphaFoldDB" id="A0A6G0Z4L2"/>